<reference evidence="1 2" key="1">
    <citation type="submission" date="2011-02" db="EMBL/GenBank/DDBJ databases">
        <authorList>
            <person name="Weinstock G."/>
            <person name="Sodergren E."/>
            <person name="Clifton S."/>
            <person name="Fulton L."/>
            <person name="Fulton B."/>
            <person name="Courtney L."/>
            <person name="Fronick C."/>
            <person name="Harrison M."/>
            <person name="Strong C."/>
            <person name="Farmer C."/>
            <person name="Delahaunty K."/>
            <person name="Markovic C."/>
            <person name="Hall O."/>
            <person name="Minx P."/>
            <person name="Tomlinson C."/>
            <person name="Mitreva M."/>
            <person name="Hou S."/>
            <person name="Chen J."/>
            <person name="Wollam A."/>
            <person name="Pepin K.H."/>
            <person name="Johnson M."/>
            <person name="Bhonagiri V."/>
            <person name="Zhang X."/>
            <person name="Suruliraj S."/>
            <person name="Warren W."/>
            <person name="Chinwalla A."/>
            <person name="Mardis E.R."/>
            <person name="Wilson R.K."/>
        </authorList>
    </citation>
    <scope>NUCLEOTIDE SEQUENCE [LARGE SCALE GENOMIC DNA]</scope>
    <source>
        <strain evidence="1 2">YIT 12056</strain>
    </source>
</reference>
<name>A0ABP2KNG1_9BACE</name>
<comment type="caution">
    <text evidence="1">The sequence shown here is derived from an EMBL/GenBank/DDBJ whole genome shotgun (WGS) entry which is preliminary data.</text>
</comment>
<keyword evidence="2" id="KW-1185">Reference proteome</keyword>
<gene>
    <name evidence="1" type="ORF">HMPREF9445_02743</name>
</gene>
<evidence type="ECO:0000313" key="2">
    <source>
        <dbReference type="Proteomes" id="UP000010321"/>
    </source>
</evidence>
<sequence>MVHVPFYKSKAIAKGKIPLYKQDILPVGRYNRPGKLKKTYKSKSYSLP</sequence>
<dbReference type="EMBL" id="AFBM01000030">
    <property type="protein sequence ID" value="EGF50161.1"/>
    <property type="molecule type" value="Genomic_DNA"/>
</dbReference>
<proteinExistence type="predicted"/>
<protein>
    <submittedName>
        <fullName evidence="1">Uncharacterized protein</fullName>
    </submittedName>
</protein>
<dbReference type="Proteomes" id="UP000010321">
    <property type="component" value="Unassembled WGS sequence"/>
</dbReference>
<accession>A0ABP2KNG1</accession>
<evidence type="ECO:0000313" key="1">
    <source>
        <dbReference type="EMBL" id="EGF50161.1"/>
    </source>
</evidence>
<organism evidence="1 2">
    <name type="scientific">Bacteroides clarus YIT 12056</name>
    <dbReference type="NCBI Taxonomy" id="762984"/>
    <lineage>
        <taxon>Bacteria</taxon>
        <taxon>Pseudomonadati</taxon>
        <taxon>Bacteroidota</taxon>
        <taxon>Bacteroidia</taxon>
        <taxon>Bacteroidales</taxon>
        <taxon>Bacteroidaceae</taxon>
        <taxon>Bacteroides</taxon>
    </lineage>
</organism>